<keyword evidence="1" id="KW-0812">Transmembrane</keyword>
<organism evidence="2 3">
    <name type="scientific">Thermus scotoductus</name>
    <dbReference type="NCBI Taxonomy" id="37636"/>
    <lineage>
        <taxon>Bacteria</taxon>
        <taxon>Thermotogati</taxon>
        <taxon>Deinococcota</taxon>
        <taxon>Deinococci</taxon>
        <taxon>Thermales</taxon>
        <taxon>Thermaceae</taxon>
        <taxon>Thermus</taxon>
    </lineage>
</organism>
<keyword evidence="1" id="KW-0472">Membrane</keyword>
<evidence type="ECO:0000256" key="1">
    <source>
        <dbReference type="SAM" id="Phobius"/>
    </source>
</evidence>
<dbReference type="EMBL" id="PELM01000168">
    <property type="protein sequence ID" value="RTH02994.1"/>
    <property type="molecule type" value="Genomic_DNA"/>
</dbReference>
<dbReference type="Proteomes" id="UP000288082">
    <property type="component" value="Unassembled WGS sequence"/>
</dbReference>
<sequence length="31" mass="3197">MEEALLRAVLFGTPILLASLGALLSERGGVV</sequence>
<dbReference type="AlphaFoldDB" id="A0A430R6J6"/>
<protein>
    <submittedName>
        <fullName evidence="2">ABC transporter permease</fullName>
    </submittedName>
</protein>
<keyword evidence="1" id="KW-1133">Transmembrane helix</keyword>
<gene>
    <name evidence="2" type="ORF">CSW50_06295</name>
</gene>
<feature type="non-terminal residue" evidence="2">
    <location>
        <position position="31"/>
    </location>
</feature>
<comment type="caution">
    <text evidence="2">The sequence shown here is derived from an EMBL/GenBank/DDBJ whole genome shotgun (WGS) entry which is preliminary data.</text>
</comment>
<evidence type="ECO:0000313" key="3">
    <source>
        <dbReference type="Proteomes" id="UP000288082"/>
    </source>
</evidence>
<evidence type="ECO:0000313" key="2">
    <source>
        <dbReference type="EMBL" id="RTH02994.1"/>
    </source>
</evidence>
<name>A0A430R6J6_THESC</name>
<proteinExistence type="predicted"/>
<reference evidence="2 3" key="1">
    <citation type="journal article" date="2019" name="Extremophiles">
        <title>Biogeography of thermophiles and predominance of Thermus scotoductus in domestic water heaters.</title>
        <authorList>
            <person name="Wilpiszeski R.L."/>
            <person name="Zhang Z."/>
            <person name="House C.H."/>
        </authorList>
    </citation>
    <scope>NUCLEOTIDE SEQUENCE [LARGE SCALE GENOMIC DNA]</scope>
    <source>
        <strain evidence="2 3">38_S38</strain>
    </source>
</reference>
<feature type="transmembrane region" description="Helical" evidence="1">
    <location>
        <begin position="6"/>
        <end position="25"/>
    </location>
</feature>
<accession>A0A430R6J6</accession>